<evidence type="ECO:0000313" key="2">
    <source>
        <dbReference type="Proteomes" id="UP001351900"/>
    </source>
</evidence>
<name>A0ABU7VAR9_9MICO</name>
<dbReference type="EMBL" id="JAZHOV010000007">
    <property type="protein sequence ID" value="MEF2255897.1"/>
    <property type="molecule type" value="Genomic_DNA"/>
</dbReference>
<protein>
    <submittedName>
        <fullName evidence="1">Uncharacterized protein</fullName>
    </submittedName>
</protein>
<keyword evidence="2" id="KW-1185">Reference proteome</keyword>
<reference evidence="1 2" key="1">
    <citation type="submission" date="2024-01" db="EMBL/GenBank/DDBJ databases">
        <title>the genome sequence of strain Microbacterium schleiferi NBRC 15075.</title>
        <authorList>
            <person name="Ding Y."/>
            <person name="Zhang G."/>
        </authorList>
    </citation>
    <scope>NUCLEOTIDE SEQUENCE [LARGE SCALE GENOMIC DNA]</scope>
    <source>
        <strain evidence="1 2">NBRC 15075</strain>
    </source>
</reference>
<gene>
    <name evidence="1" type="ORF">V2V91_12250</name>
</gene>
<accession>A0ABU7VAR9</accession>
<comment type="caution">
    <text evidence="1">The sequence shown here is derived from an EMBL/GenBank/DDBJ whole genome shotgun (WGS) entry which is preliminary data.</text>
</comment>
<evidence type="ECO:0000313" key="1">
    <source>
        <dbReference type="EMBL" id="MEF2255897.1"/>
    </source>
</evidence>
<proteinExistence type="predicted"/>
<sequence>MLDVISVAATLALFALVGLIAKGVERLIRPSSDPAPTLPIAGERR</sequence>
<dbReference type="RefSeq" id="WP_292708822.1">
    <property type="nucleotide sequence ID" value="NZ_BAAAUO010000012.1"/>
</dbReference>
<organism evidence="1 2">
    <name type="scientific">Microbacterium schleiferi</name>
    <dbReference type="NCBI Taxonomy" id="69362"/>
    <lineage>
        <taxon>Bacteria</taxon>
        <taxon>Bacillati</taxon>
        <taxon>Actinomycetota</taxon>
        <taxon>Actinomycetes</taxon>
        <taxon>Micrococcales</taxon>
        <taxon>Microbacteriaceae</taxon>
        <taxon>Microbacterium</taxon>
    </lineage>
</organism>
<dbReference type="Proteomes" id="UP001351900">
    <property type="component" value="Unassembled WGS sequence"/>
</dbReference>